<evidence type="ECO:0000313" key="2">
    <source>
        <dbReference type="EMBL" id="KKL68219.1"/>
    </source>
</evidence>
<dbReference type="AlphaFoldDB" id="A0A0F9E2I9"/>
<proteinExistence type="predicted"/>
<dbReference type="Pfam" id="PF09643">
    <property type="entry name" value="YopX"/>
    <property type="match status" value="1"/>
</dbReference>
<accession>A0A0F9E2I9</accession>
<feature type="domain" description="YopX protein" evidence="1">
    <location>
        <begin position="31"/>
        <end position="61"/>
    </location>
</feature>
<reference evidence="2" key="1">
    <citation type="journal article" date="2015" name="Nature">
        <title>Complex archaea that bridge the gap between prokaryotes and eukaryotes.</title>
        <authorList>
            <person name="Spang A."/>
            <person name="Saw J.H."/>
            <person name="Jorgensen S.L."/>
            <person name="Zaremba-Niedzwiedzka K."/>
            <person name="Martijn J."/>
            <person name="Lind A.E."/>
            <person name="van Eijk R."/>
            <person name="Schleper C."/>
            <person name="Guy L."/>
            <person name="Ettema T.J."/>
        </authorList>
    </citation>
    <scope>NUCLEOTIDE SEQUENCE</scope>
</reference>
<sequence length="163" mass="19042">YTLIYIYKYVEITKGLYSSYIYICVDKAKTLSEANKMLKEPTGFKDRNKKEIFTGDILKYKKVVCGGDFIFVAIKRTYQGKTEFGLHRQGFYEPMCAGCWDYTKLSEEDYINIKESWKEASKEVKSQYDGFKDYADRYCINIIGSVFDKSIKEGLDPQYKEVA</sequence>
<comment type="caution">
    <text evidence="2">The sequence shown here is derived from an EMBL/GenBank/DDBJ whole genome shotgun (WGS) entry which is preliminary data.</text>
</comment>
<organism evidence="2">
    <name type="scientific">marine sediment metagenome</name>
    <dbReference type="NCBI Taxonomy" id="412755"/>
    <lineage>
        <taxon>unclassified sequences</taxon>
        <taxon>metagenomes</taxon>
        <taxon>ecological metagenomes</taxon>
    </lineage>
</organism>
<dbReference type="Gene3D" id="2.30.30.290">
    <property type="entry name" value="YopX-like domains"/>
    <property type="match status" value="1"/>
</dbReference>
<dbReference type="EMBL" id="LAZR01026601">
    <property type="protein sequence ID" value="KKL68219.1"/>
    <property type="molecule type" value="Genomic_DNA"/>
</dbReference>
<evidence type="ECO:0000259" key="1">
    <source>
        <dbReference type="Pfam" id="PF09643"/>
    </source>
</evidence>
<feature type="non-terminal residue" evidence="2">
    <location>
        <position position="1"/>
    </location>
</feature>
<protein>
    <recommendedName>
        <fullName evidence="1">YopX protein domain-containing protein</fullName>
    </recommendedName>
</protein>
<dbReference type="InterPro" id="IPR019096">
    <property type="entry name" value="YopX_protein"/>
</dbReference>
<dbReference type="InterPro" id="IPR023385">
    <property type="entry name" value="YopX-like_C"/>
</dbReference>
<gene>
    <name evidence="2" type="ORF">LCGC14_2127230</name>
</gene>
<name>A0A0F9E2I9_9ZZZZ</name>
<dbReference type="SUPFAM" id="SSF159006">
    <property type="entry name" value="YopX-like"/>
    <property type="match status" value="1"/>
</dbReference>